<keyword evidence="5" id="KW-0732">Signal</keyword>
<dbReference type="HOGENOM" id="CLU_005756_4_0_1"/>
<dbReference type="InterPro" id="IPR036179">
    <property type="entry name" value="Ig-like_dom_sf"/>
</dbReference>
<dbReference type="SUPFAM" id="SSF49265">
    <property type="entry name" value="Fibronectin type III"/>
    <property type="match status" value="2"/>
</dbReference>
<keyword evidence="16" id="KW-1185">Reference proteome</keyword>
<dbReference type="InterPro" id="IPR013098">
    <property type="entry name" value="Ig_I-set"/>
</dbReference>
<proteinExistence type="inferred from homology"/>
<evidence type="ECO:0000256" key="10">
    <source>
        <dbReference type="ARBA" id="ARBA00023180"/>
    </source>
</evidence>
<dbReference type="PANTHER" id="PTHR44170">
    <property type="entry name" value="PROTEIN SIDEKICK"/>
    <property type="match status" value="1"/>
</dbReference>
<evidence type="ECO:0000256" key="11">
    <source>
        <dbReference type="ARBA" id="ARBA00023288"/>
    </source>
</evidence>
<dbReference type="Ensembl" id="ENSAMXT00000009414.2">
    <property type="protein sequence ID" value="ENSAMXP00000009414.2"/>
    <property type="gene ID" value="ENSAMXG00000009159.2"/>
</dbReference>
<reference evidence="16" key="1">
    <citation type="submission" date="2013-03" db="EMBL/GenBank/DDBJ databases">
        <authorList>
            <person name="Jeffery W."/>
            <person name="Warren W."/>
            <person name="Wilson R.K."/>
        </authorList>
    </citation>
    <scope>NUCLEOTIDE SEQUENCE</scope>
    <source>
        <strain evidence="16">female</strain>
    </source>
</reference>
<dbReference type="InterPro" id="IPR007110">
    <property type="entry name" value="Ig-like_dom"/>
</dbReference>
<dbReference type="FunFam" id="2.60.40.10:FF:000028">
    <property type="entry name" value="Neuronal cell adhesion molecule"/>
    <property type="match status" value="1"/>
</dbReference>
<dbReference type="SMART" id="SM00060">
    <property type="entry name" value="FN3"/>
    <property type="match status" value="4"/>
</dbReference>
<dbReference type="GO" id="GO:0098552">
    <property type="term" value="C:side of membrane"/>
    <property type="evidence" value="ECO:0007669"/>
    <property type="project" value="UniProtKB-KW"/>
</dbReference>
<dbReference type="Pfam" id="PF07679">
    <property type="entry name" value="I-set"/>
    <property type="match status" value="1"/>
</dbReference>
<dbReference type="PROSITE" id="PS50853">
    <property type="entry name" value="FN3"/>
    <property type="match status" value="3"/>
</dbReference>
<keyword evidence="4" id="KW-0336">GPI-anchor</keyword>
<dbReference type="FunFam" id="2.60.40.10:FF:000035">
    <property type="entry name" value="Contactin 1"/>
    <property type="match status" value="1"/>
</dbReference>
<reference evidence="16" key="2">
    <citation type="journal article" date="2014" name="Nat. Commun.">
        <title>The cavefish genome reveals candidate genes for eye loss.</title>
        <authorList>
            <person name="McGaugh S.E."/>
            <person name="Gross J.B."/>
            <person name="Aken B."/>
            <person name="Blin M."/>
            <person name="Borowsky R."/>
            <person name="Chalopin D."/>
            <person name="Hinaux H."/>
            <person name="Jeffery W.R."/>
            <person name="Keene A."/>
            <person name="Ma L."/>
            <person name="Minx P."/>
            <person name="Murphy D."/>
            <person name="O'Quin K.E."/>
            <person name="Retaux S."/>
            <person name="Rohner N."/>
            <person name="Searle S.M."/>
            <person name="Stahl B.A."/>
            <person name="Tabin C."/>
            <person name="Volff J.N."/>
            <person name="Yoshizawa M."/>
            <person name="Warren W.C."/>
        </authorList>
    </citation>
    <scope>NUCLEOTIDE SEQUENCE [LARGE SCALE GENOMIC DNA]</scope>
    <source>
        <strain evidence="16">female</strain>
    </source>
</reference>
<protein>
    <submittedName>
        <fullName evidence="15">Contactin 3a, tandem duplicate 1</fullName>
    </submittedName>
</protein>
<keyword evidence="9" id="KW-1015">Disulfide bond</keyword>
<dbReference type="Pfam" id="PF00041">
    <property type="entry name" value="fn3"/>
    <property type="match status" value="3"/>
</dbReference>
<dbReference type="PROSITE" id="PS50835">
    <property type="entry name" value="IG_LIKE"/>
    <property type="match status" value="2"/>
</dbReference>
<evidence type="ECO:0000256" key="8">
    <source>
        <dbReference type="ARBA" id="ARBA00023136"/>
    </source>
</evidence>
<feature type="domain" description="Ig-like" evidence="13">
    <location>
        <begin position="33"/>
        <end position="121"/>
    </location>
</feature>
<dbReference type="GeneTree" id="ENSGT00940000164786"/>
<evidence type="ECO:0000256" key="6">
    <source>
        <dbReference type="ARBA" id="ARBA00022737"/>
    </source>
</evidence>
<dbReference type="Gene3D" id="2.60.40.10">
    <property type="entry name" value="Immunoglobulins"/>
    <property type="match status" value="6"/>
</dbReference>
<dbReference type="STRING" id="7994.ENSAMXP00000009414"/>
<dbReference type="GO" id="GO:0030424">
    <property type="term" value="C:axon"/>
    <property type="evidence" value="ECO:0007669"/>
    <property type="project" value="TreeGrafter"/>
</dbReference>
<dbReference type="InterPro" id="IPR036116">
    <property type="entry name" value="FN3_sf"/>
</dbReference>
<keyword evidence="8" id="KW-0472">Membrane</keyword>
<comment type="subcellular location">
    <subcellularLocation>
        <location evidence="1">Cell membrane</location>
        <topology evidence="1">Lipid-anchor</topology>
        <topology evidence="1">GPI-anchor</topology>
    </subcellularLocation>
</comment>
<evidence type="ECO:0000256" key="12">
    <source>
        <dbReference type="ARBA" id="ARBA00023319"/>
    </source>
</evidence>
<dbReference type="GO" id="GO:0098632">
    <property type="term" value="F:cell-cell adhesion mediator activity"/>
    <property type="evidence" value="ECO:0007669"/>
    <property type="project" value="TreeGrafter"/>
</dbReference>
<dbReference type="AlphaFoldDB" id="W5KPA2"/>
<reference evidence="15" key="3">
    <citation type="submission" date="2025-08" db="UniProtKB">
        <authorList>
            <consortium name="Ensembl"/>
        </authorList>
    </citation>
    <scope>IDENTIFICATION</scope>
</reference>
<evidence type="ECO:0000259" key="13">
    <source>
        <dbReference type="PROSITE" id="PS50835"/>
    </source>
</evidence>
<dbReference type="InterPro" id="IPR013783">
    <property type="entry name" value="Ig-like_fold"/>
</dbReference>
<sequence length="636" mass="70107">PTDVPNVAINRQNKLVVQESPGLKMLILAHPWPWLLLYSTLFYKIVSPTLARTEKVKQLKCIECNHGRLKPDCFLCWNVFRVSVLDNGSLRISNITKLDAGLYTCVARNQFGVASSAGTLVVKEPTIITTKAAQLDVTVGESIVLPCQVSRDPSLDVRFTWFFNEQLISFGSQGGYFEKVGGRFAGDIMIRNIQLIHAGRYTCAVQTNVDSASVATDVIVRGAPGPPLDIQVDHITETTAFVSWSPGPDNHSPISNYAVQARTPFSLGWQAVRTVPEILGRNQLAARVTDLSPWVEYEFRVKPSQKIRTTDTLPRITPARVGGGGGSRSELVITWEPVPEELQSGPGFGYVVAFRPHGAQSWMQAAVTSPDASRYIFKNESILPFSPFYVKVGVYNNRGEGPFGPVTTIYSAEEEPSRAPNKVRAKSLSASEVEISWKPLPWSTSKRRIVGYELSYWAKGQKQDTANVMRTVGNRTVEIIRGLEPSSTYYIILRAYNSAGAGPDSSVVNVTTKRPPPSRAPTKVTWNATSTKIILKWDQVKALENESDVMGYKVIYKQSRHNRQSVVETNRTSLELALPVHEEYIIQIKAVSEGGEGRSSTLITIPRIAGLLATAQISILSVLITQLLCCTARTLS</sequence>
<dbReference type="eggNOG" id="KOG3513">
    <property type="taxonomic scope" value="Eukaryota"/>
</dbReference>
<dbReference type="CDD" id="cd00063">
    <property type="entry name" value="FN3"/>
    <property type="match status" value="4"/>
</dbReference>
<evidence type="ECO:0000256" key="7">
    <source>
        <dbReference type="ARBA" id="ARBA00022889"/>
    </source>
</evidence>
<dbReference type="Bgee" id="ENSAMXG00000009159">
    <property type="expression patterns" value="Expressed in camera-type eye and 8 other cell types or tissues"/>
</dbReference>
<feature type="domain" description="Fibronectin type-III" evidence="14">
    <location>
        <begin position="419"/>
        <end position="515"/>
    </location>
</feature>
<evidence type="ECO:0000313" key="15">
    <source>
        <dbReference type="Ensembl" id="ENSAMXP00000009414.2"/>
    </source>
</evidence>
<keyword evidence="12" id="KW-0393">Immunoglobulin domain</keyword>
<evidence type="ECO:0000256" key="3">
    <source>
        <dbReference type="ARBA" id="ARBA00022475"/>
    </source>
</evidence>
<keyword evidence="3" id="KW-1003">Cell membrane</keyword>
<keyword evidence="7" id="KW-0130">Cell adhesion</keyword>
<dbReference type="InterPro" id="IPR003961">
    <property type="entry name" value="FN3_dom"/>
</dbReference>
<dbReference type="PANTHER" id="PTHR44170:SF18">
    <property type="entry name" value="CONTACTIN 3B-RELATED"/>
    <property type="match status" value="1"/>
</dbReference>
<organism evidence="15 16">
    <name type="scientific">Astyanax mexicanus</name>
    <name type="common">Blind cave fish</name>
    <name type="synonym">Astyanax fasciatus mexicanus</name>
    <dbReference type="NCBI Taxonomy" id="7994"/>
    <lineage>
        <taxon>Eukaryota</taxon>
        <taxon>Metazoa</taxon>
        <taxon>Chordata</taxon>
        <taxon>Craniata</taxon>
        <taxon>Vertebrata</taxon>
        <taxon>Euteleostomi</taxon>
        <taxon>Actinopterygii</taxon>
        <taxon>Neopterygii</taxon>
        <taxon>Teleostei</taxon>
        <taxon>Ostariophysi</taxon>
        <taxon>Characiformes</taxon>
        <taxon>Characoidei</taxon>
        <taxon>Acestrorhamphidae</taxon>
        <taxon>Acestrorhamphinae</taxon>
        <taxon>Astyanax</taxon>
    </lineage>
</organism>
<dbReference type="FunFam" id="2.60.40.10:FF:000052">
    <property type="entry name" value="Contactin 1"/>
    <property type="match status" value="1"/>
</dbReference>
<dbReference type="Pfam" id="PF00047">
    <property type="entry name" value="ig"/>
    <property type="match status" value="1"/>
</dbReference>
<dbReference type="SMART" id="SM00409">
    <property type="entry name" value="IG"/>
    <property type="match status" value="2"/>
</dbReference>
<evidence type="ECO:0000256" key="1">
    <source>
        <dbReference type="ARBA" id="ARBA00004609"/>
    </source>
</evidence>
<dbReference type="InParanoid" id="W5KPA2"/>
<evidence type="ECO:0000256" key="2">
    <source>
        <dbReference type="ARBA" id="ARBA00009812"/>
    </source>
</evidence>
<dbReference type="FunFam" id="2.60.40.10:FF:000054">
    <property type="entry name" value="Contactin 1"/>
    <property type="match status" value="1"/>
</dbReference>
<dbReference type="SUPFAM" id="SSF48726">
    <property type="entry name" value="Immunoglobulin"/>
    <property type="match status" value="2"/>
</dbReference>
<keyword evidence="6" id="KW-0677">Repeat</keyword>
<accession>W5KPA2</accession>
<dbReference type="Proteomes" id="UP000018467">
    <property type="component" value="Unassembled WGS sequence"/>
</dbReference>
<evidence type="ECO:0000313" key="16">
    <source>
        <dbReference type="Proteomes" id="UP000018467"/>
    </source>
</evidence>
<evidence type="ECO:0000256" key="5">
    <source>
        <dbReference type="ARBA" id="ARBA00022729"/>
    </source>
</evidence>
<feature type="domain" description="Fibronectin type-III" evidence="14">
    <location>
        <begin position="226"/>
        <end position="320"/>
    </location>
</feature>
<keyword evidence="11" id="KW-0449">Lipoprotein</keyword>
<keyword evidence="10" id="KW-0325">Glycoprotein</keyword>
<feature type="domain" description="Ig-like" evidence="13">
    <location>
        <begin position="125"/>
        <end position="215"/>
    </location>
</feature>
<evidence type="ECO:0000259" key="14">
    <source>
        <dbReference type="PROSITE" id="PS50853"/>
    </source>
</evidence>
<dbReference type="InterPro" id="IPR003599">
    <property type="entry name" value="Ig_sub"/>
</dbReference>
<reference evidence="15" key="4">
    <citation type="submission" date="2025-09" db="UniProtKB">
        <authorList>
            <consortium name="Ensembl"/>
        </authorList>
    </citation>
    <scope>IDENTIFICATION</scope>
</reference>
<dbReference type="GO" id="GO:0005886">
    <property type="term" value="C:plasma membrane"/>
    <property type="evidence" value="ECO:0007669"/>
    <property type="project" value="UniProtKB-SubCell"/>
</dbReference>
<dbReference type="FunFam" id="2.60.40.10:FF:000047">
    <property type="entry name" value="Contactin 1"/>
    <property type="match status" value="1"/>
</dbReference>
<comment type="similarity">
    <text evidence="2">Belongs to the immunoglobulin superfamily. Contactin family.</text>
</comment>
<dbReference type="InterPro" id="IPR013151">
    <property type="entry name" value="Immunoglobulin_dom"/>
</dbReference>
<feature type="domain" description="Fibronectin type-III" evidence="14">
    <location>
        <begin position="517"/>
        <end position="611"/>
    </location>
</feature>
<name>W5KPA2_ASTMX</name>
<evidence type="ECO:0000256" key="4">
    <source>
        <dbReference type="ARBA" id="ARBA00022622"/>
    </source>
</evidence>
<evidence type="ECO:0000256" key="9">
    <source>
        <dbReference type="ARBA" id="ARBA00023157"/>
    </source>
</evidence>
<dbReference type="GO" id="GO:0007420">
    <property type="term" value="P:brain development"/>
    <property type="evidence" value="ECO:0007669"/>
    <property type="project" value="TreeGrafter"/>
</dbReference>
<dbReference type="GO" id="GO:0007411">
    <property type="term" value="P:axon guidance"/>
    <property type="evidence" value="ECO:0007669"/>
    <property type="project" value="TreeGrafter"/>
</dbReference>